<dbReference type="Proteomes" id="UP000564629">
    <property type="component" value="Unassembled WGS sequence"/>
</dbReference>
<comment type="caution">
    <text evidence="1">The sequence shown here is derived from an EMBL/GenBank/DDBJ whole genome shotgun (WGS) entry which is preliminary data.</text>
</comment>
<gene>
    <name evidence="1" type="ORF">CHO01_37060</name>
    <name evidence="2" type="ORF">HNR08_003444</name>
</gene>
<organism evidence="1 3">
    <name type="scientific">Cellulomonas hominis</name>
    <dbReference type="NCBI Taxonomy" id="156981"/>
    <lineage>
        <taxon>Bacteria</taxon>
        <taxon>Bacillati</taxon>
        <taxon>Actinomycetota</taxon>
        <taxon>Actinomycetes</taxon>
        <taxon>Micrococcales</taxon>
        <taxon>Cellulomonadaceae</taxon>
        <taxon>Cellulomonas</taxon>
    </lineage>
</organism>
<evidence type="ECO:0000313" key="3">
    <source>
        <dbReference type="Proteomes" id="UP000321723"/>
    </source>
</evidence>
<dbReference type="RefSeq" id="WP_146840571.1">
    <property type="nucleotide sequence ID" value="NZ_BJVQ01000088.1"/>
</dbReference>
<keyword evidence="3" id="KW-1185">Reference proteome</keyword>
<sequence>MQTTRRGLPDIRSLARECALATLSVAGARDVPTSARRRAAATALHQALAFDADLAPARRRELLTHLTVLASTEET</sequence>
<evidence type="ECO:0000313" key="1">
    <source>
        <dbReference type="EMBL" id="GEL48590.1"/>
    </source>
</evidence>
<proteinExistence type="predicted"/>
<evidence type="ECO:0000313" key="2">
    <source>
        <dbReference type="EMBL" id="MBB5474708.1"/>
    </source>
</evidence>
<dbReference type="EMBL" id="JACHDN010000001">
    <property type="protein sequence ID" value="MBB5474708.1"/>
    <property type="molecule type" value="Genomic_DNA"/>
</dbReference>
<accession>A0A511FH86</accession>
<evidence type="ECO:0000313" key="4">
    <source>
        <dbReference type="Proteomes" id="UP000564629"/>
    </source>
</evidence>
<dbReference type="AlphaFoldDB" id="A0A511FH86"/>
<name>A0A511FH86_9CELL</name>
<reference evidence="2 4" key="2">
    <citation type="submission" date="2020-08" db="EMBL/GenBank/DDBJ databases">
        <title>Sequencing the genomes of 1000 actinobacteria strains.</title>
        <authorList>
            <person name="Klenk H.-P."/>
        </authorList>
    </citation>
    <scope>NUCLEOTIDE SEQUENCE [LARGE SCALE GENOMIC DNA]</scope>
    <source>
        <strain evidence="2 4">DSM 9581</strain>
    </source>
</reference>
<dbReference type="EMBL" id="BJVQ01000088">
    <property type="protein sequence ID" value="GEL48590.1"/>
    <property type="molecule type" value="Genomic_DNA"/>
</dbReference>
<protein>
    <submittedName>
        <fullName evidence="1">Uncharacterized protein</fullName>
    </submittedName>
</protein>
<reference evidence="1 3" key="1">
    <citation type="submission" date="2019-07" db="EMBL/GenBank/DDBJ databases">
        <title>Whole genome shotgun sequence of Cellulomonas hominis NBRC 16055.</title>
        <authorList>
            <person name="Hosoyama A."/>
            <person name="Uohara A."/>
            <person name="Ohji S."/>
            <person name="Ichikawa N."/>
        </authorList>
    </citation>
    <scope>NUCLEOTIDE SEQUENCE [LARGE SCALE GENOMIC DNA]</scope>
    <source>
        <strain evidence="1 3">NBRC 16055</strain>
    </source>
</reference>
<dbReference type="Proteomes" id="UP000321723">
    <property type="component" value="Unassembled WGS sequence"/>
</dbReference>